<reference evidence="1 2" key="1">
    <citation type="journal article" date="2019" name="Commun. Biol.">
        <title>The bagworm genome reveals a unique fibroin gene that provides high tensile strength.</title>
        <authorList>
            <person name="Kono N."/>
            <person name="Nakamura H."/>
            <person name="Ohtoshi R."/>
            <person name="Tomita M."/>
            <person name="Numata K."/>
            <person name="Arakawa K."/>
        </authorList>
    </citation>
    <scope>NUCLEOTIDE SEQUENCE [LARGE SCALE GENOMIC DNA]</scope>
</reference>
<proteinExistence type="predicted"/>
<accession>A0A4C2A089</accession>
<comment type="caution">
    <text evidence="1">The sequence shown here is derived from an EMBL/GenBank/DDBJ whole genome shotgun (WGS) entry which is preliminary data.</text>
</comment>
<dbReference type="EMBL" id="BGZK01002259">
    <property type="protein sequence ID" value="GBP92297.1"/>
    <property type="molecule type" value="Genomic_DNA"/>
</dbReference>
<keyword evidence="2" id="KW-1185">Reference proteome</keyword>
<evidence type="ECO:0000313" key="2">
    <source>
        <dbReference type="Proteomes" id="UP000299102"/>
    </source>
</evidence>
<name>A0A4C2A089_EUMVA</name>
<gene>
    <name evidence="1" type="ORF">EVAR_103696_1</name>
</gene>
<protein>
    <submittedName>
        <fullName evidence="1">Uncharacterized protein</fullName>
    </submittedName>
</protein>
<evidence type="ECO:0000313" key="1">
    <source>
        <dbReference type="EMBL" id="GBP92297.1"/>
    </source>
</evidence>
<dbReference type="AlphaFoldDB" id="A0A4C2A089"/>
<sequence>MDLAKGPCDVNIAVCKTLDKGAFSDVRRMTVHGEHPCPPSTSHAPRMSTFQIKKSSAYIRTAPRLMEFAWCSALDQ</sequence>
<dbReference type="Proteomes" id="UP000299102">
    <property type="component" value="Unassembled WGS sequence"/>
</dbReference>
<organism evidence="1 2">
    <name type="scientific">Eumeta variegata</name>
    <name type="common">Bagworm moth</name>
    <name type="synonym">Eumeta japonica</name>
    <dbReference type="NCBI Taxonomy" id="151549"/>
    <lineage>
        <taxon>Eukaryota</taxon>
        <taxon>Metazoa</taxon>
        <taxon>Ecdysozoa</taxon>
        <taxon>Arthropoda</taxon>
        <taxon>Hexapoda</taxon>
        <taxon>Insecta</taxon>
        <taxon>Pterygota</taxon>
        <taxon>Neoptera</taxon>
        <taxon>Endopterygota</taxon>
        <taxon>Lepidoptera</taxon>
        <taxon>Glossata</taxon>
        <taxon>Ditrysia</taxon>
        <taxon>Tineoidea</taxon>
        <taxon>Psychidae</taxon>
        <taxon>Oiketicinae</taxon>
        <taxon>Eumeta</taxon>
    </lineage>
</organism>